<evidence type="ECO:0000313" key="9">
    <source>
        <dbReference type="EMBL" id="MFC5270264.1"/>
    </source>
</evidence>
<dbReference type="Proteomes" id="UP001596161">
    <property type="component" value="Unassembled WGS sequence"/>
</dbReference>
<evidence type="ECO:0000256" key="3">
    <source>
        <dbReference type="ARBA" id="ARBA00022448"/>
    </source>
</evidence>
<comment type="subcellular location">
    <subcellularLocation>
        <location evidence="1">Cell outer membrane</location>
    </subcellularLocation>
</comment>
<accession>A0ABW0E7J0</accession>
<keyword evidence="3" id="KW-0813">Transport</keyword>
<proteinExistence type="inferred from homology"/>
<organism evidence="9 10">
    <name type="scientific">Adhaeribacter terreus</name>
    <dbReference type="NCBI Taxonomy" id="529703"/>
    <lineage>
        <taxon>Bacteria</taxon>
        <taxon>Pseudomonadati</taxon>
        <taxon>Bacteroidota</taxon>
        <taxon>Cytophagia</taxon>
        <taxon>Cytophagales</taxon>
        <taxon>Hymenobacteraceae</taxon>
        <taxon>Adhaeribacter</taxon>
    </lineage>
</organism>
<evidence type="ECO:0000256" key="8">
    <source>
        <dbReference type="SAM" id="Coils"/>
    </source>
</evidence>
<dbReference type="Pfam" id="PF02321">
    <property type="entry name" value="OEP"/>
    <property type="match status" value="2"/>
</dbReference>
<dbReference type="EMBL" id="JBHSKT010000003">
    <property type="protein sequence ID" value="MFC5270264.1"/>
    <property type="molecule type" value="Genomic_DNA"/>
</dbReference>
<evidence type="ECO:0000256" key="6">
    <source>
        <dbReference type="ARBA" id="ARBA00023136"/>
    </source>
</evidence>
<evidence type="ECO:0000256" key="1">
    <source>
        <dbReference type="ARBA" id="ARBA00004442"/>
    </source>
</evidence>
<dbReference type="RefSeq" id="WP_378016635.1">
    <property type="nucleotide sequence ID" value="NZ_JBHSKT010000003.1"/>
</dbReference>
<dbReference type="SUPFAM" id="SSF56954">
    <property type="entry name" value="Outer membrane efflux proteins (OEP)"/>
    <property type="match status" value="1"/>
</dbReference>
<evidence type="ECO:0000313" key="10">
    <source>
        <dbReference type="Proteomes" id="UP001596161"/>
    </source>
</evidence>
<feature type="coiled-coil region" evidence="8">
    <location>
        <begin position="364"/>
        <end position="423"/>
    </location>
</feature>
<dbReference type="InterPro" id="IPR051906">
    <property type="entry name" value="TolC-like"/>
</dbReference>
<gene>
    <name evidence="9" type="ORF">ACFPIB_06570</name>
</gene>
<reference evidence="10" key="1">
    <citation type="journal article" date="2019" name="Int. J. Syst. Evol. Microbiol.">
        <title>The Global Catalogue of Microorganisms (GCM) 10K type strain sequencing project: providing services to taxonomists for standard genome sequencing and annotation.</title>
        <authorList>
            <consortium name="The Broad Institute Genomics Platform"/>
            <consortium name="The Broad Institute Genome Sequencing Center for Infectious Disease"/>
            <person name="Wu L."/>
            <person name="Ma J."/>
        </authorList>
    </citation>
    <scope>NUCLEOTIDE SEQUENCE [LARGE SCALE GENOMIC DNA]</scope>
    <source>
        <strain evidence="10">KACC 12602</strain>
    </source>
</reference>
<keyword evidence="6" id="KW-0472">Membrane</keyword>
<sequence>MALAVAGYLPANAQSETGTRWSLQRAVDHALQHNLQVKLSALNTEVSRINLRENRAAQLPGLSGNVNENYNAGRSIDPFTNNFVNQSIWSTGLSLNSNVTLFAGMQLKNNVQQSRINLQASEADLAKAKNDMILNIVTAYMQVLFNDELLTTAKLNLSTSQSQAVRTEKLYKAGSVAETNLLEINAQVAADELNVINAQNNKDIAELNLMQLLDLQDKSNFEVEKPVIPEPDQSVIGFNAEQVFETAQQTQPEINAATLRVRSAMKGVDVARGNYYPRLTFSGSISTGYSSARQATTVDGIIFTPSTFYTDPNGGSPTTIYTPAPNFVVSKYAFGDQFNDNISKALSLNLSIPIFNRFQARYSVQRSQVNVQNAELNLQLEKNTLRQKVEQAYADATASQKKYIAAKKQLESFEKAYKNAEIRFNNGILNSTDFNVSKNNYIKAQSDIIQAKYDYTFKLKILDFYQGKPITF</sequence>
<comment type="similarity">
    <text evidence="2">Belongs to the outer membrane factor (OMF) (TC 1.B.17) family.</text>
</comment>
<keyword evidence="5" id="KW-0812">Transmembrane</keyword>
<keyword evidence="8" id="KW-0175">Coiled coil</keyword>
<protein>
    <submittedName>
        <fullName evidence="9">TolC family protein</fullName>
    </submittedName>
</protein>
<dbReference type="PANTHER" id="PTHR30026:SF20">
    <property type="entry name" value="OUTER MEMBRANE PROTEIN TOLC"/>
    <property type="match status" value="1"/>
</dbReference>
<keyword evidence="10" id="KW-1185">Reference proteome</keyword>
<dbReference type="PANTHER" id="PTHR30026">
    <property type="entry name" value="OUTER MEMBRANE PROTEIN TOLC"/>
    <property type="match status" value="1"/>
</dbReference>
<evidence type="ECO:0000256" key="7">
    <source>
        <dbReference type="ARBA" id="ARBA00023237"/>
    </source>
</evidence>
<keyword evidence="7" id="KW-0998">Cell outer membrane</keyword>
<name>A0ABW0E7J0_9BACT</name>
<dbReference type="Gene3D" id="1.20.1600.10">
    <property type="entry name" value="Outer membrane efflux proteins (OEP)"/>
    <property type="match status" value="1"/>
</dbReference>
<evidence type="ECO:0000256" key="4">
    <source>
        <dbReference type="ARBA" id="ARBA00022452"/>
    </source>
</evidence>
<dbReference type="InterPro" id="IPR003423">
    <property type="entry name" value="OMP_efflux"/>
</dbReference>
<keyword evidence="4" id="KW-1134">Transmembrane beta strand</keyword>
<evidence type="ECO:0000256" key="5">
    <source>
        <dbReference type="ARBA" id="ARBA00022692"/>
    </source>
</evidence>
<evidence type="ECO:0000256" key="2">
    <source>
        <dbReference type="ARBA" id="ARBA00007613"/>
    </source>
</evidence>
<comment type="caution">
    <text evidence="9">The sequence shown here is derived from an EMBL/GenBank/DDBJ whole genome shotgun (WGS) entry which is preliminary data.</text>
</comment>